<feature type="domain" description="UBP-type" evidence="8">
    <location>
        <begin position="363"/>
        <end position="470"/>
    </location>
</feature>
<feature type="compositionally biased region" description="Basic residues" evidence="6">
    <location>
        <begin position="658"/>
        <end position="667"/>
    </location>
</feature>
<gene>
    <name evidence="9" type="ORF">Tdes44962_MAKER07913</name>
</gene>
<evidence type="ECO:0000256" key="5">
    <source>
        <dbReference type="SAM" id="Coils"/>
    </source>
</evidence>
<evidence type="ECO:0000259" key="8">
    <source>
        <dbReference type="PROSITE" id="PS50271"/>
    </source>
</evidence>
<comment type="caution">
    <text evidence="9">The sequence shown here is derived from an EMBL/GenBank/DDBJ whole genome shotgun (WGS) entry which is preliminary data.</text>
</comment>
<keyword evidence="5" id="KW-0175">Coiled coil</keyword>
<dbReference type="PANTHER" id="PTHR24007:SF7">
    <property type="entry name" value="BRCA1-ASSOCIATED PROTEIN"/>
    <property type="match status" value="1"/>
</dbReference>
<dbReference type="InterPro" id="IPR001841">
    <property type="entry name" value="Znf_RING"/>
</dbReference>
<dbReference type="InterPro" id="IPR013083">
    <property type="entry name" value="Znf_RING/FYVE/PHD"/>
</dbReference>
<dbReference type="EMBL" id="RIBY02000558">
    <property type="protein sequence ID" value="KAH9840411.1"/>
    <property type="molecule type" value="Genomic_DNA"/>
</dbReference>
<dbReference type="PROSITE" id="PS50089">
    <property type="entry name" value="ZF_RING_2"/>
    <property type="match status" value="1"/>
</dbReference>
<keyword evidence="3" id="KW-0862">Zinc</keyword>
<dbReference type="GO" id="GO:0005737">
    <property type="term" value="C:cytoplasm"/>
    <property type="evidence" value="ECO:0007669"/>
    <property type="project" value="TreeGrafter"/>
</dbReference>
<dbReference type="InterPro" id="IPR047243">
    <property type="entry name" value="RING-H2_BRAP2"/>
</dbReference>
<dbReference type="Gene3D" id="3.30.40.10">
    <property type="entry name" value="Zinc/RING finger domain, C3HC4 (zinc finger)"/>
    <property type="match status" value="2"/>
</dbReference>
<feature type="region of interest" description="Disordered" evidence="6">
    <location>
        <begin position="269"/>
        <end position="300"/>
    </location>
</feature>
<proteinExistence type="predicted"/>
<evidence type="ECO:0000256" key="2">
    <source>
        <dbReference type="ARBA" id="ARBA00022771"/>
    </source>
</evidence>
<dbReference type="Pfam" id="PF13639">
    <property type="entry name" value="zf-RING_2"/>
    <property type="match status" value="1"/>
</dbReference>
<dbReference type="PANTHER" id="PTHR24007">
    <property type="entry name" value="BRCA1-ASSOCIATED PROTEIN"/>
    <property type="match status" value="1"/>
</dbReference>
<reference evidence="9 10" key="2">
    <citation type="journal article" date="2021" name="Curr. Genet.">
        <title>Genetic response to nitrogen starvation in the aggressive Eucalyptus foliar pathogen Teratosphaeria destructans.</title>
        <authorList>
            <person name="Havenga M."/>
            <person name="Wingfield B.D."/>
            <person name="Wingfield M.J."/>
            <person name="Dreyer L.L."/>
            <person name="Roets F."/>
            <person name="Aylward J."/>
        </authorList>
    </citation>
    <scope>NUCLEOTIDE SEQUENCE [LARGE SCALE GENOMIC DNA]</scope>
    <source>
        <strain evidence="9">CMW44962</strain>
    </source>
</reference>
<dbReference type="SMART" id="SM00290">
    <property type="entry name" value="ZnF_UBP"/>
    <property type="match status" value="1"/>
</dbReference>
<dbReference type="InterPro" id="IPR001607">
    <property type="entry name" value="Znf_UBP"/>
</dbReference>
<keyword evidence="10" id="KW-1185">Reference proteome</keyword>
<dbReference type="Pfam" id="PF02148">
    <property type="entry name" value="zf-UBP"/>
    <property type="match status" value="1"/>
</dbReference>
<feature type="compositionally biased region" description="Polar residues" evidence="6">
    <location>
        <begin position="57"/>
        <end position="69"/>
    </location>
</feature>
<dbReference type="PROSITE" id="PS50271">
    <property type="entry name" value="ZF_UBP"/>
    <property type="match status" value="1"/>
</dbReference>
<reference evidence="9 10" key="1">
    <citation type="journal article" date="2018" name="IMA Fungus">
        <title>IMA Genome-F 10: Nine draft genome sequences of Claviceps purpurea s.lat., including C. arundinis, C. humidiphila, and C. cf. spartinae, pseudomolecules for the pitch canker pathogen Fusarium circinatum, draft genome of Davidsoniella eucalypti, Grosmannia galeiformis, Quambalaria eucalypti, and Teratosphaeria destructans.</title>
        <authorList>
            <person name="Wingfield B.D."/>
            <person name="Liu M."/>
            <person name="Nguyen H.D."/>
            <person name="Lane F.A."/>
            <person name="Morgan S.W."/>
            <person name="De Vos L."/>
            <person name="Wilken P.M."/>
            <person name="Duong T.A."/>
            <person name="Aylward J."/>
            <person name="Coetzee M.P."/>
            <person name="Dadej K."/>
            <person name="De Beer Z.W."/>
            <person name="Findlay W."/>
            <person name="Havenga M."/>
            <person name="Kolarik M."/>
            <person name="Menzies J.G."/>
            <person name="Naidoo K."/>
            <person name="Pochopski O."/>
            <person name="Shoukouhi P."/>
            <person name="Santana Q.C."/>
            <person name="Seifert K.A."/>
            <person name="Soal N."/>
            <person name="Steenkamp E.T."/>
            <person name="Tatham C.T."/>
            <person name="van der Nest M.A."/>
            <person name="Wingfield M.J."/>
        </authorList>
    </citation>
    <scope>NUCLEOTIDE SEQUENCE [LARGE SCALE GENOMIC DNA]</scope>
    <source>
        <strain evidence="9">CMW44962</strain>
    </source>
</reference>
<name>A0A9W7W5L1_9PEZI</name>
<dbReference type="GO" id="GO:0061630">
    <property type="term" value="F:ubiquitin protein ligase activity"/>
    <property type="evidence" value="ECO:0007669"/>
    <property type="project" value="TreeGrafter"/>
</dbReference>
<keyword evidence="1" id="KW-0479">Metal-binding</keyword>
<dbReference type="SUPFAM" id="SSF57850">
    <property type="entry name" value="RING/U-box"/>
    <property type="match status" value="2"/>
</dbReference>
<evidence type="ECO:0000256" key="6">
    <source>
        <dbReference type="SAM" id="MobiDB-lite"/>
    </source>
</evidence>
<feature type="region of interest" description="Disordered" evidence="6">
    <location>
        <begin position="658"/>
        <end position="685"/>
    </location>
</feature>
<evidence type="ECO:0000256" key="3">
    <source>
        <dbReference type="ARBA" id="ARBA00022833"/>
    </source>
</evidence>
<dbReference type="GO" id="GO:0007265">
    <property type="term" value="P:Ras protein signal transduction"/>
    <property type="evidence" value="ECO:0007669"/>
    <property type="project" value="TreeGrafter"/>
</dbReference>
<feature type="region of interest" description="Disordered" evidence="6">
    <location>
        <begin position="53"/>
        <end position="78"/>
    </location>
</feature>
<organism evidence="9 10">
    <name type="scientific">Teratosphaeria destructans</name>
    <dbReference type="NCBI Taxonomy" id="418781"/>
    <lineage>
        <taxon>Eukaryota</taxon>
        <taxon>Fungi</taxon>
        <taxon>Dikarya</taxon>
        <taxon>Ascomycota</taxon>
        <taxon>Pezizomycotina</taxon>
        <taxon>Dothideomycetes</taxon>
        <taxon>Dothideomycetidae</taxon>
        <taxon>Mycosphaerellales</taxon>
        <taxon>Teratosphaeriaceae</taxon>
        <taxon>Teratosphaeria</taxon>
    </lineage>
</organism>
<evidence type="ECO:0000313" key="9">
    <source>
        <dbReference type="EMBL" id="KAH9840411.1"/>
    </source>
</evidence>
<feature type="domain" description="RING-type" evidence="7">
    <location>
        <begin position="327"/>
        <end position="366"/>
    </location>
</feature>
<feature type="coiled-coil region" evidence="5">
    <location>
        <begin position="523"/>
        <end position="634"/>
    </location>
</feature>
<feature type="compositionally biased region" description="Acidic residues" evidence="6">
    <location>
        <begin position="271"/>
        <end position="280"/>
    </location>
</feature>
<protein>
    <submittedName>
        <fullName evidence="9">Zf-UBP-domain-containing protein</fullName>
    </submittedName>
</protein>
<evidence type="ECO:0000256" key="4">
    <source>
        <dbReference type="PROSITE-ProRule" id="PRU00502"/>
    </source>
</evidence>
<dbReference type="SMART" id="SM00184">
    <property type="entry name" value="RING"/>
    <property type="match status" value="1"/>
</dbReference>
<dbReference type="OrthoDB" id="273556at2759"/>
<dbReference type="Pfam" id="PF07576">
    <property type="entry name" value="BRAP2"/>
    <property type="match status" value="1"/>
</dbReference>
<dbReference type="InterPro" id="IPR011422">
    <property type="entry name" value="BRAP2/ETP1_RRM"/>
</dbReference>
<keyword evidence="2 4" id="KW-0863">Zinc-finger</keyword>
<sequence length="685" mass="76179">MQPSHFFHLKLELYPASSKTPGPTTASANDIFVPPPGIDIFSDHLPAHALQRIPATSRPQSPVSETASPSRPGLHPSGAQEALLLPQKSGPLHKSSPRVRPAEPTHKAAARDWRYGRIVVESLDMEKALNSQVRGTCREYTTKATNVGYGVVHLYREAEEVASTGLEKAAGAKEDFDPSACDTLCIVAVPPWMTYSQFFNWVGEQAKQDVSRFRMIRTAKGYEYMMLMKFRSARKAQQWREKYNGKGFSQMGNETAHVVHIKSVEMVTPDGSEDQSDADGSEGNFPGNMGDPFTAVSRTTKSTPAAGILSAKPPPPPQPDLRELPTCPVCLERMDETSGLLTILCQHVFHCNCIEKWTSSACPVCRYTHSPSSTFPYPAPGNTSSTAEDPMCSVCADPVTENLWVCIICGNVGCGRYNERHAFDHFLESGHAFAMDITTQRIWDYQGDVWVHRLIQPKVGGGSMDVAASRGSGKDVERHPNEAFRSEGAEMVPREKLDNIAMEYTQLLTSQLDAQRKYFEDLIRNIRTKADEATVRAEKAEMLAREAANNTSVNEEQEKAHVAAVASWEKRFEKERADKEKITERWRETLKDWQTMKAQNDSYFAKASNKNKEVDELKAKVVELEEMNRDLVANLTMSQQVEALGEDMEGGDLVVGKKKSRYKKKALKPPLTQTESAGEGESRSK</sequence>
<dbReference type="GO" id="GO:0008270">
    <property type="term" value="F:zinc ion binding"/>
    <property type="evidence" value="ECO:0007669"/>
    <property type="project" value="UniProtKB-KW"/>
</dbReference>
<evidence type="ECO:0000313" key="10">
    <source>
        <dbReference type="Proteomes" id="UP001138500"/>
    </source>
</evidence>
<evidence type="ECO:0000259" key="7">
    <source>
        <dbReference type="PROSITE" id="PS50089"/>
    </source>
</evidence>
<accession>A0A9W7W5L1</accession>
<evidence type="ECO:0000256" key="1">
    <source>
        <dbReference type="ARBA" id="ARBA00022723"/>
    </source>
</evidence>
<dbReference type="GO" id="GO:0016567">
    <property type="term" value="P:protein ubiquitination"/>
    <property type="evidence" value="ECO:0007669"/>
    <property type="project" value="TreeGrafter"/>
</dbReference>
<dbReference type="CDD" id="cd16457">
    <property type="entry name" value="RING-H2_BRAP2"/>
    <property type="match status" value="1"/>
</dbReference>
<feature type="region of interest" description="Disordered" evidence="6">
    <location>
        <begin position="88"/>
        <end position="107"/>
    </location>
</feature>
<dbReference type="AlphaFoldDB" id="A0A9W7W5L1"/>
<dbReference type="Proteomes" id="UP001138500">
    <property type="component" value="Unassembled WGS sequence"/>
</dbReference>